<comment type="caution">
    <text evidence="1">The sequence shown here is derived from an EMBL/GenBank/DDBJ whole genome shotgun (WGS) entry which is preliminary data.</text>
</comment>
<sequence>MTIHTVNRGFALAARETQAQIVPYLTRVLTPVFGDDAEQTVDEIAGFMCKNIKSGPRVETTFRQTARAHKRTQRRLPK</sequence>
<dbReference type="Proteomes" id="UP000034185">
    <property type="component" value="Unassembled WGS sequence"/>
</dbReference>
<accession>A0A0G1ZH83</accession>
<dbReference type="EMBL" id="LCRA01000017">
    <property type="protein sequence ID" value="KKW27292.1"/>
    <property type="molecule type" value="Genomic_DNA"/>
</dbReference>
<evidence type="ECO:0000313" key="1">
    <source>
        <dbReference type="EMBL" id="KKW27292.1"/>
    </source>
</evidence>
<gene>
    <name evidence="1" type="ORF">UY70_C0017G0007</name>
</gene>
<protein>
    <submittedName>
        <fullName evidence="1">Uncharacterized protein</fullName>
    </submittedName>
</protein>
<name>A0A0G1ZH83_9BACT</name>
<dbReference type="AlphaFoldDB" id="A0A0G1ZH83"/>
<evidence type="ECO:0000313" key="2">
    <source>
        <dbReference type="Proteomes" id="UP000034185"/>
    </source>
</evidence>
<proteinExistence type="predicted"/>
<organism evidence="1 2">
    <name type="scientific">Candidatus Kaiserbacteria bacterium GW2011_GWB1_52_6</name>
    <dbReference type="NCBI Taxonomy" id="1618674"/>
    <lineage>
        <taxon>Bacteria</taxon>
        <taxon>Candidatus Kaiseribacteriota</taxon>
    </lineage>
</organism>
<reference evidence="1 2" key="1">
    <citation type="journal article" date="2015" name="Nature">
        <title>rRNA introns, odd ribosomes, and small enigmatic genomes across a large radiation of phyla.</title>
        <authorList>
            <person name="Brown C.T."/>
            <person name="Hug L.A."/>
            <person name="Thomas B.C."/>
            <person name="Sharon I."/>
            <person name="Castelle C.J."/>
            <person name="Singh A."/>
            <person name="Wilkins M.J."/>
            <person name="Williams K.H."/>
            <person name="Banfield J.F."/>
        </authorList>
    </citation>
    <scope>NUCLEOTIDE SEQUENCE [LARGE SCALE GENOMIC DNA]</scope>
</reference>